<dbReference type="InterPro" id="IPR002884">
    <property type="entry name" value="P_dom"/>
</dbReference>
<keyword evidence="5 8" id="KW-0720">Serine protease</keyword>
<accession>A0A3B3S2G5</accession>
<feature type="active site" description="Charge relay system" evidence="8">
    <location>
        <position position="140"/>
    </location>
</feature>
<dbReference type="PANTHER" id="PTHR42884">
    <property type="entry name" value="PROPROTEIN CONVERTASE SUBTILISIN/KEXIN-RELATED"/>
    <property type="match status" value="1"/>
</dbReference>
<evidence type="ECO:0000256" key="6">
    <source>
        <dbReference type="ARBA" id="ARBA00023145"/>
    </source>
</evidence>
<keyword evidence="10" id="KW-0472">Membrane</keyword>
<evidence type="ECO:0000313" key="14">
    <source>
        <dbReference type="Proteomes" id="UP000261540"/>
    </source>
</evidence>
<feature type="transmembrane region" description="Helical" evidence="10">
    <location>
        <begin position="613"/>
        <end position="639"/>
    </location>
</feature>
<dbReference type="PANTHER" id="PTHR42884:SF3">
    <property type="entry name" value="FURIN-LIKE PROTEASE 1, ISOFORMS 1_1-X_2"/>
    <property type="match status" value="1"/>
</dbReference>
<dbReference type="SUPFAM" id="SSF52743">
    <property type="entry name" value="Subtilisin-like"/>
    <property type="match status" value="1"/>
</dbReference>
<dbReference type="SMART" id="SM00261">
    <property type="entry name" value="FU"/>
    <property type="match status" value="2"/>
</dbReference>
<evidence type="ECO:0000256" key="4">
    <source>
        <dbReference type="ARBA" id="ARBA00022801"/>
    </source>
</evidence>
<dbReference type="InterPro" id="IPR008979">
    <property type="entry name" value="Galactose-bd-like_sf"/>
</dbReference>
<dbReference type="STRING" id="1676925.ENSPKIP00000024241"/>
<dbReference type="GO" id="GO:0016486">
    <property type="term" value="P:peptide hormone processing"/>
    <property type="evidence" value="ECO:0007669"/>
    <property type="project" value="TreeGrafter"/>
</dbReference>
<keyword evidence="10" id="KW-1133">Transmembrane helix</keyword>
<evidence type="ECO:0000256" key="10">
    <source>
        <dbReference type="SAM" id="Phobius"/>
    </source>
</evidence>
<keyword evidence="2" id="KW-0165">Cleavage on pair of basic residues</keyword>
<proteinExistence type="inferred from homology"/>
<comment type="similarity">
    <text evidence="8">Belongs to the peptidase S8 family.</text>
</comment>
<dbReference type="SUPFAM" id="SSF49785">
    <property type="entry name" value="Galactose-binding domain-like"/>
    <property type="match status" value="1"/>
</dbReference>
<keyword evidence="10" id="KW-0812">Transmembrane</keyword>
<dbReference type="PROSITE" id="PS51892">
    <property type="entry name" value="SUBTILASE"/>
    <property type="match status" value="1"/>
</dbReference>
<keyword evidence="1 8" id="KW-0645">Protease</keyword>
<dbReference type="PROSITE" id="PS51829">
    <property type="entry name" value="P_HOMO_B"/>
    <property type="match status" value="1"/>
</dbReference>
<feature type="domain" description="P/Homo B" evidence="12">
    <location>
        <begin position="370"/>
        <end position="502"/>
    </location>
</feature>
<evidence type="ECO:0000256" key="9">
    <source>
        <dbReference type="SAM" id="MobiDB-lite"/>
    </source>
</evidence>
<dbReference type="GO" id="GO:0000139">
    <property type="term" value="C:Golgi membrane"/>
    <property type="evidence" value="ECO:0007669"/>
    <property type="project" value="TreeGrafter"/>
</dbReference>
<feature type="region of interest" description="Disordered" evidence="9">
    <location>
        <begin position="108"/>
        <end position="130"/>
    </location>
</feature>
<dbReference type="Pfam" id="PF00082">
    <property type="entry name" value="Peptidase_S8"/>
    <property type="match status" value="1"/>
</dbReference>
<dbReference type="FunFam" id="2.60.120.260:FF:000006">
    <property type="entry name" value="Proprotein convertase subtilisin/kexin type 5"/>
    <property type="match status" value="1"/>
</dbReference>
<evidence type="ECO:0000313" key="13">
    <source>
        <dbReference type="Ensembl" id="ENSPKIP00000024241.1"/>
    </source>
</evidence>
<evidence type="ECO:0000256" key="1">
    <source>
        <dbReference type="ARBA" id="ARBA00022670"/>
    </source>
</evidence>
<dbReference type="Proteomes" id="UP000261540">
    <property type="component" value="Unplaced"/>
</dbReference>
<dbReference type="Ensembl" id="ENSPKIT00000004946.1">
    <property type="protein sequence ID" value="ENSPKIP00000024241.1"/>
    <property type="gene ID" value="ENSPKIG00000007576.1"/>
</dbReference>
<organism evidence="13 14">
    <name type="scientific">Paramormyrops kingsleyae</name>
    <dbReference type="NCBI Taxonomy" id="1676925"/>
    <lineage>
        <taxon>Eukaryota</taxon>
        <taxon>Metazoa</taxon>
        <taxon>Chordata</taxon>
        <taxon>Craniata</taxon>
        <taxon>Vertebrata</taxon>
        <taxon>Euteleostomi</taxon>
        <taxon>Actinopterygii</taxon>
        <taxon>Neopterygii</taxon>
        <taxon>Teleostei</taxon>
        <taxon>Osteoglossocephala</taxon>
        <taxon>Osteoglossomorpha</taxon>
        <taxon>Osteoglossiformes</taxon>
        <taxon>Mormyridae</taxon>
        <taxon>Paramormyrops</taxon>
    </lineage>
</organism>
<feature type="signal peptide" evidence="11">
    <location>
        <begin position="1"/>
        <end position="24"/>
    </location>
</feature>
<dbReference type="AlphaFoldDB" id="A0A3B3S2G5"/>
<evidence type="ECO:0000256" key="5">
    <source>
        <dbReference type="ARBA" id="ARBA00022825"/>
    </source>
</evidence>
<dbReference type="GO" id="GO:0005802">
    <property type="term" value="C:trans-Golgi network"/>
    <property type="evidence" value="ECO:0007669"/>
    <property type="project" value="TreeGrafter"/>
</dbReference>
<feature type="compositionally biased region" description="Polar residues" evidence="9">
    <location>
        <begin position="115"/>
        <end position="127"/>
    </location>
</feature>
<dbReference type="InterPro" id="IPR006212">
    <property type="entry name" value="Furin_repeat"/>
</dbReference>
<keyword evidence="6" id="KW-0865">Zymogen</keyword>
<evidence type="ECO:0000256" key="3">
    <source>
        <dbReference type="ARBA" id="ARBA00022729"/>
    </source>
</evidence>
<reference evidence="13" key="1">
    <citation type="submission" date="2025-08" db="UniProtKB">
        <authorList>
            <consortium name="Ensembl"/>
        </authorList>
    </citation>
    <scope>IDENTIFICATION</scope>
</reference>
<feature type="active site" description="Charge relay system" evidence="8">
    <location>
        <position position="294"/>
    </location>
</feature>
<protein>
    <recommendedName>
        <fullName evidence="12">P/Homo B domain-containing protein</fullName>
    </recommendedName>
</protein>
<dbReference type="GeneTree" id="ENSGT00940000161989"/>
<dbReference type="InterPro" id="IPR036852">
    <property type="entry name" value="Peptidase_S8/S53_dom_sf"/>
</dbReference>
<keyword evidence="4 8" id="KW-0378">Hydrolase</keyword>
<dbReference type="SUPFAM" id="SSF57184">
    <property type="entry name" value="Growth factor receptor domain"/>
    <property type="match status" value="1"/>
</dbReference>
<evidence type="ECO:0000256" key="8">
    <source>
        <dbReference type="PROSITE-ProRule" id="PRU01240"/>
    </source>
</evidence>
<dbReference type="GO" id="GO:0004252">
    <property type="term" value="F:serine-type endopeptidase activity"/>
    <property type="evidence" value="ECO:0007669"/>
    <property type="project" value="UniProtKB-UniRule"/>
</dbReference>
<keyword evidence="7" id="KW-0325">Glycoprotein</keyword>
<dbReference type="CDD" id="cd04059">
    <property type="entry name" value="Peptidases_S8_Protein_convertases_Kexins_Furin-like"/>
    <property type="match status" value="1"/>
</dbReference>
<evidence type="ECO:0000259" key="12">
    <source>
        <dbReference type="PROSITE" id="PS51829"/>
    </source>
</evidence>
<dbReference type="Pfam" id="PF01483">
    <property type="entry name" value="P_proprotein"/>
    <property type="match status" value="1"/>
</dbReference>
<feature type="active site" description="Charge relay system" evidence="8">
    <location>
        <position position="99"/>
    </location>
</feature>
<evidence type="ECO:0000256" key="11">
    <source>
        <dbReference type="SAM" id="SignalP"/>
    </source>
</evidence>
<feature type="chain" id="PRO_5017240804" description="P/Homo B domain-containing protein" evidence="11">
    <location>
        <begin position="25"/>
        <end position="679"/>
    </location>
</feature>
<dbReference type="Gene3D" id="3.40.50.200">
    <property type="entry name" value="Peptidase S8/S53 domain"/>
    <property type="match status" value="1"/>
</dbReference>
<dbReference type="Gene3D" id="2.10.220.10">
    <property type="entry name" value="Hormone Receptor, Insulin-like Growth Factor Receptor 1, Chain A, domain 2"/>
    <property type="match status" value="1"/>
</dbReference>
<evidence type="ECO:0000256" key="7">
    <source>
        <dbReference type="ARBA" id="ARBA00023180"/>
    </source>
</evidence>
<reference evidence="13" key="2">
    <citation type="submission" date="2025-09" db="UniProtKB">
        <authorList>
            <consortium name="Ensembl"/>
        </authorList>
    </citation>
    <scope>IDENTIFICATION</scope>
</reference>
<dbReference type="InterPro" id="IPR009030">
    <property type="entry name" value="Growth_fac_rcpt_cys_sf"/>
</dbReference>
<sequence>MKLLWFGPAVLGLCIACATTNSWAVHLNAPPEHVERFAGKLGFHSLGKVFWFAQQSKKTGMRRDPASQPNDPPLTKQWNLRTFDPNVRATWAVLVSITDDGMEESHLDLEENDDPQTSYNMNSNDPNSEPRYTPMKVNWHVGGVTSVASNRACAVGVAYQATNGGIQMLDSHVTDLAKAKSPSFNQQHTDICSAGWAPEDNGRIVKGPSTLPYEASIRGGRGDLGSIYVWGCGNSGTSHGNCDLDGYSSSIQTLSVSSTTESRKSAFYIELCAAILTAVYSGSSLHRRTVVGTSAPAHLVASITALVLEANPALTWRDGQHTTIQPSRPSHLRSDDWQTNGAGRPVSHYYGHGRLDAGKLVHLARKWTAVHPQRKCMSDVITRPLELHGNLILKWNETACLRTRNWIRSLEHIRARLTLTYTRHGDLSIVLISPLGAQSTLVTIRHSDASTKGYSDWALTSFHSWNEDPTGEWTLQIEKRGYWPTSGILSKFQLELYGTRECMRARRVGRTPVWKCLILSSNGSCTECTYPLYLFENACLPSCPPHYYEWGNSTQSPRRCQSCHHTCHTCFGHRETNCLDCPPFSTLDPQLSTCSTPSYPWDHQTEVGESMKWSGLILGILFGGPLVLACFLCAAAWAVHGIIQIRTAARSQPRGNENFGDFRGVEGAALNELEESHSL</sequence>
<keyword evidence="3 11" id="KW-0732">Signal</keyword>
<name>A0A3B3S2G5_9TELE</name>
<evidence type="ECO:0000256" key="2">
    <source>
        <dbReference type="ARBA" id="ARBA00022685"/>
    </source>
</evidence>
<dbReference type="CDD" id="cd00064">
    <property type="entry name" value="FU"/>
    <property type="match status" value="2"/>
</dbReference>
<dbReference type="InterPro" id="IPR034182">
    <property type="entry name" value="Kexin/furin"/>
</dbReference>
<dbReference type="Gene3D" id="2.60.120.260">
    <property type="entry name" value="Galactose-binding domain-like"/>
    <property type="match status" value="1"/>
</dbReference>
<dbReference type="InterPro" id="IPR000209">
    <property type="entry name" value="Peptidase_S8/S53_dom"/>
</dbReference>
<keyword evidence="14" id="KW-1185">Reference proteome</keyword>